<keyword evidence="3" id="KW-0677">Repeat</keyword>
<dbReference type="InterPro" id="IPR046342">
    <property type="entry name" value="CBS_dom_sf"/>
</dbReference>
<keyword evidence="5 7" id="KW-0129">CBS domain</keyword>
<feature type="domain" description="CBS" evidence="10">
    <location>
        <begin position="268"/>
        <end position="326"/>
    </location>
</feature>
<feature type="domain" description="CBS" evidence="10">
    <location>
        <begin position="203"/>
        <end position="263"/>
    </location>
</feature>
<gene>
    <name evidence="12" type="ORF">DFP75_10832</name>
</gene>
<evidence type="ECO:0000256" key="3">
    <source>
        <dbReference type="ARBA" id="ARBA00022737"/>
    </source>
</evidence>
<dbReference type="SUPFAM" id="SSF54631">
    <property type="entry name" value="CBS-domain pair"/>
    <property type="match status" value="1"/>
</dbReference>
<protein>
    <submittedName>
        <fullName evidence="12">CBS domain containing-hemolysin-like protein</fullName>
    </submittedName>
</protein>
<dbReference type="SMART" id="SM00116">
    <property type="entry name" value="CBS"/>
    <property type="match status" value="2"/>
</dbReference>
<keyword evidence="4 8" id="KW-1133">Transmembrane helix</keyword>
<organism evidence="12 13">
    <name type="scientific">Marinomonas alcarazii</name>
    <dbReference type="NCBI Taxonomy" id="491949"/>
    <lineage>
        <taxon>Bacteria</taxon>
        <taxon>Pseudomonadati</taxon>
        <taxon>Pseudomonadota</taxon>
        <taxon>Gammaproteobacteria</taxon>
        <taxon>Oceanospirillales</taxon>
        <taxon>Oceanospirillaceae</taxon>
        <taxon>Marinomonas</taxon>
    </lineage>
</organism>
<proteinExistence type="predicted"/>
<reference evidence="12 13" key="1">
    <citation type="submission" date="2018-06" db="EMBL/GenBank/DDBJ databases">
        <title>Genomic Encyclopedia of Type Strains, Phase III (KMG-III): the genomes of soil and plant-associated and newly described type strains.</title>
        <authorList>
            <person name="Whitman W."/>
        </authorList>
    </citation>
    <scope>NUCLEOTIDE SEQUENCE [LARGE SCALE GENOMIC DNA]</scope>
    <source>
        <strain evidence="12 13">CECT 7730</strain>
    </source>
</reference>
<dbReference type="InterPro" id="IPR000644">
    <property type="entry name" value="CBS_dom"/>
</dbReference>
<dbReference type="PANTHER" id="PTHR22777:SF4">
    <property type="entry name" value="UPF0053 PROTEIN SLL1254"/>
    <property type="match status" value="1"/>
</dbReference>
<feature type="transmembrane region" description="Helical" evidence="9">
    <location>
        <begin position="58"/>
        <end position="80"/>
    </location>
</feature>
<feature type="domain" description="CNNM transmembrane" evidence="11">
    <location>
        <begin position="1"/>
        <end position="184"/>
    </location>
</feature>
<evidence type="ECO:0000256" key="6">
    <source>
        <dbReference type="ARBA" id="ARBA00023136"/>
    </source>
</evidence>
<dbReference type="EMBL" id="QKLW01000008">
    <property type="protein sequence ID" value="PYF79509.1"/>
    <property type="molecule type" value="Genomic_DNA"/>
</dbReference>
<evidence type="ECO:0000256" key="9">
    <source>
        <dbReference type="SAM" id="Phobius"/>
    </source>
</evidence>
<dbReference type="InterPro" id="IPR044751">
    <property type="entry name" value="Ion_transp-like_CBS"/>
</dbReference>
<accession>A0A318V6F4</accession>
<evidence type="ECO:0000259" key="10">
    <source>
        <dbReference type="PROSITE" id="PS51371"/>
    </source>
</evidence>
<evidence type="ECO:0000259" key="11">
    <source>
        <dbReference type="PROSITE" id="PS51846"/>
    </source>
</evidence>
<keyword evidence="6 8" id="KW-0472">Membrane</keyword>
<evidence type="ECO:0000256" key="5">
    <source>
        <dbReference type="ARBA" id="ARBA00023122"/>
    </source>
</evidence>
<dbReference type="PROSITE" id="PS51846">
    <property type="entry name" value="CNNM"/>
    <property type="match status" value="1"/>
</dbReference>
<dbReference type="Proteomes" id="UP000247551">
    <property type="component" value="Unassembled WGS sequence"/>
</dbReference>
<dbReference type="PROSITE" id="PS51371">
    <property type="entry name" value="CBS"/>
    <property type="match status" value="2"/>
</dbReference>
<dbReference type="InterPro" id="IPR002550">
    <property type="entry name" value="CNNM"/>
</dbReference>
<dbReference type="Pfam" id="PF00571">
    <property type="entry name" value="CBS"/>
    <property type="match status" value="2"/>
</dbReference>
<dbReference type="Pfam" id="PF01595">
    <property type="entry name" value="CNNM"/>
    <property type="match status" value="1"/>
</dbReference>
<evidence type="ECO:0000256" key="8">
    <source>
        <dbReference type="PROSITE-ProRule" id="PRU01193"/>
    </source>
</evidence>
<dbReference type="RefSeq" id="WP_110576777.1">
    <property type="nucleotide sequence ID" value="NZ_QKLW01000008.1"/>
</dbReference>
<evidence type="ECO:0000256" key="4">
    <source>
        <dbReference type="ARBA" id="ARBA00022989"/>
    </source>
</evidence>
<dbReference type="PANTHER" id="PTHR22777">
    <property type="entry name" value="HEMOLYSIN-RELATED"/>
    <property type="match status" value="1"/>
</dbReference>
<keyword evidence="13" id="KW-1185">Reference proteome</keyword>
<evidence type="ECO:0000256" key="7">
    <source>
        <dbReference type="PROSITE-ProRule" id="PRU00703"/>
    </source>
</evidence>
<evidence type="ECO:0000313" key="13">
    <source>
        <dbReference type="Proteomes" id="UP000247551"/>
    </source>
</evidence>
<dbReference type="AlphaFoldDB" id="A0A318V6F4"/>
<feature type="transmembrane region" description="Helical" evidence="9">
    <location>
        <begin position="124"/>
        <end position="144"/>
    </location>
</feature>
<sequence length="356" mass="39683">MSTDALLLIIYVLTAIGFSFLCSVAEAVLLSITPSYVEGMKEKQPKFAQRLKRLKQDNIDQSLAAILTLNTIAHTAGAIGAGAKATAVFGSAWFGVFSAAMTMAILFFSEIVPKTIGAIYWSKLVVPTMYFVQGLIVILYPIVWVSEKLTKLISHGKTLHHFSRDEFIAMAELGKADGQIHDSESRVIRNLFRYGSVKAMDVMTPRTVAFALSENQTVSEVFELIKSKPFSRLPVYKSGFDDITGFVLRDDILLSKASDRHNETLKSLKRDITVVPEKVSLPMLLDSFLNERQHIALVVDEYGRVKGIVTLEDLVETLLGVEIMDEMDSVENMRVLARKMWTTRARALGIEVDRVE</sequence>
<dbReference type="GO" id="GO:0005886">
    <property type="term" value="C:plasma membrane"/>
    <property type="evidence" value="ECO:0007669"/>
    <property type="project" value="TreeGrafter"/>
</dbReference>
<evidence type="ECO:0000256" key="2">
    <source>
        <dbReference type="ARBA" id="ARBA00022692"/>
    </source>
</evidence>
<comment type="caution">
    <text evidence="12">The sequence shown here is derived from an EMBL/GenBank/DDBJ whole genome shotgun (WGS) entry which is preliminary data.</text>
</comment>
<feature type="transmembrane region" description="Helical" evidence="9">
    <location>
        <begin position="6"/>
        <end position="37"/>
    </location>
</feature>
<feature type="transmembrane region" description="Helical" evidence="9">
    <location>
        <begin position="92"/>
        <end position="112"/>
    </location>
</feature>
<evidence type="ECO:0000256" key="1">
    <source>
        <dbReference type="ARBA" id="ARBA00004141"/>
    </source>
</evidence>
<evidence type="ECO:0000313" key="12">
    <source>
        <dbReference type="EMBL" id="PYF79509.1"/>
    </source>
</evidence>
<comment type="subcellular location">
    <subcellularLocation>
        <location evidence="1">Membrane</location>
        <topology evidence="1">Multi-pass membrane protein</topology>
    </subcellularLocation>
</comment>
<dbReference type="Gene3D" id="3.10.580.10">
    <property type="entry name" value="CBS-domain"/>
    <property type="match status" value="1"/>
</dbReference>
<name>A0A318V6F4_9GAMM</name>
<keyword evidence="2 8" id="KW-0812">Transmembrane</keyword>
<dbReference type="CDD" id="cd04590">
    <property type="entry name" value="CBS_pair_CorC_HlyC_assoc"/>
    <property type="match status" value="1"/>
</dbReference>